<reference evidence="2 3" key="1">
    <citation type="journal article" date="2024" name="Plant J.">
        <title>Genome sequences and population genomics reveal climatic adaptation and genomic divergence between two closely related sweetgum species.</title>
        <authorList>
            <person name="Xu W.Q."/>
            <person name="Ren C.Q."/>
            <person name="Zhang X.Y."/>
            <person name="Comes H.P."/>
            <person name="Liu X.H."/>
            <person name="Li Y.G."/>
            <person name="Kettle C.J."/>
            <person name="Jalonen R."/>
            <person name="Gaisberger H."/>
            <person name="Ma Y.Z."/>
            <person name="Qiu Y.X."/>
        </authorList>
    </citation>
    <scope>NUCLEOTIDE SEQUENCE [LARGE SCALE GENOMIC DNA]</scope>
    <source>
        <strain evidence="2">Hangzhou</strain>
    </source>
</reference>
<dbReference type="AlphaFoldDB" id="A0AAP0WNG3"/>
<evidence type="ECO:0008006" key="4">
    <source>
        <dbReference type="Google" id="ProtNLM"/>
    </source>
</evidence>
<protein>
    <recommendedName>
        <fullName evidence="4">Growth-regulating factor</fullName>
    </recommendedName>
</protein>
<gene>
    <name evidence="2" type="ORF">L1049_021848</name>
</gene>
<evidence type="ECO:0000313" key="2">
    <source>
        <dbReference type="EMBL" id="KAK9274599.1"/>
    </source>
</evidence>
<dbReference type="EMBL" id="JBBPBK010000011">
    <property type="protein sequence ID" value="KAK9274599.1"/>
    <property type="molecule type" value="Genomic_DNA"/>
</dbReference>
<keyword evidence="3" id="KW-1185">Reference proteome</keyword>
<feature type="region of interest" description="Disordered" evidence="1">
    <location>
        <begin position="178"/>
        <end position="221"/>
    </location>
</feature>
<name>A0AAP0WNG3_LIQFO</name>
<comment type="caution">
    <text evidence="2">The sequence shown here is derived from an EMBL/GenBank/DDBJ whole genome shotgun (WGS) entry which is preliminary data.</text>
</comment>
<evidence type="ECO:0000256" key="1">
    <source>
        <dbReference type="SAM" id="MobiDB-lite"/>
    </source>
</evidence>
<organism evidence="2 3">
    <name type="scientific">Liquidambar formosana</name>
    <name type="common">Formosan gum</name>
    <dbReference type="NCBI Taxonomy" id="63359"/>
    <lineage>
        <taxon>Eukaryota</taxon>
        <taxon>Viridiplantae</taxon>
        <taxon>Streptophyta</taxon>
        <taxon>Embryophyta</taxon>
        <taxon>Tracheophyta</taxon>
        <taxon>Spermatophyta</taxon>
        <taxon>Magnoliopsida</taxon>
        <taxon>eudicotyledons</taxon>
        <taxon>Gunneridae</taxon>
        <taxon>Pentapetalae</taxon>
        <taxon>Saxifragales</taxon>
        <taxon>Altingiaceae</taxon>
        <taxon>Liquidambar</taxon>
    </lineage>
</organism>
<feature type="compositionally biased region" description="Low complexity" evidence="1">
    <location>
        <begin position="194"/>
        <end position="214"/>
    </location>
</feature>
<proteinExistence type="predicted"/>
<dbReference type="Proteomes" id="UP001415857">
    <property type="component" value="Unassembled WGS sequence"/>
</dbReference>
<evidence type="ECO:0000313" key="3">
    <source>
        <dbReference type="Proteomes" id="UP001415857"/>
    </source>
</evidence>
<accession>A0AAP0WNG3</accession>
<sequence length="221" mass="23060">MQQSKLGLKKDNNNTNFYKNVCVFQHQHEEPMNSNLGTGLGNGQGLQNEQCSLLLGQKLVSFEGALNLDQTERPRDFIDAWSTAERNSIEDISNKCSGPSNGKMPLSSLTLSMSGGNENNEENENAQMGLGIVDSERENGGGGAKSQPMLNWMSPGSWMGSTPGGPLAEALCLGIASTAKGGGSNEAASPHGHTSSSSTTSSSSSKSSSGDSSSQGLNLTK</sequence>